<dbReference type="Gene3D" id="4.10.280.10">
    <property type="entry name" value="Helix-loop-helix DNA-binding domain"/>
    <property type="match status" value="1"/>
</dbReference>
<feature type="domain" description="BHLH" evidence="7">
    <location>
        <begin position="316"/>
        <end position="366"/>
    </location>
</feature>
<feature type="compositionally biased region" description="Low complexity" evidence="6">
    <location>
        <begin position="94"/>
        <end position="105"/>
    </location>
</feature>
<dbReference type="GO" id="GO:0005634">
    <property type="term" value="C:nucleus"/>
    <property type="evidence" value="ECO:0007669"/>
    <property type="project" value="UniProtKB-SubCell"/>
</dbReference>
<accession>A0A6P8EGC9</accession>
<dbReference type="RefSeq" id="XP_031405855.1">
    <property type="nucleotide sequence ID" value="XM_031549995.1"/>
</dbReference>
<feature type="region of interest" description="Disordered" evidence="6">
    <location>
        <begin position="90"/>
        <end position="110"/>
    </location>
</feature>
<dbReference type="FunFam" id="4.10.280.10:FF:000002">
    <property type="entry name" value="Basic helix-loop-helix transcription factor"/>
    <property type="match status" value="1"/>
</dbReference>
<comment type="subcellular location">
    <subcellularLocation>
        <location evidence="1">Nucleus</location>
    </subcellularLocation>
</comment>
<keyword evidence="5" id="KW-0539">Nucleus</keyword>
<name>A0A6P8EGC9_PUNGR</name>
<dbReference type="AlphaFoldDB" id="A0A6P8EGC9"/>
<evidence type="ECO:0000313" key="9">
    <source>
        <dbReference type="RefSeq" id="XP_031405855.1"/>
    </source>
</evidence>
<dbReference type="InterPro" id="IPR011598">
    <property type="entry name" value="bHLH_dom"/>
</dbReference>
<dbReference type="InterPro" id="IPR036638">
    <property type="entry name" value="HLH_DNA-bd_sf"/>
</dbReference>
<feature type="region of interest" description="Disordered" evidence="6">
    <location>
        <begin position="175"/>
        <end position="323"/>
    </location>
</feature>
<evidence type="ECO:0000259" key="7">
    <source>
        <dbReference type="PROSITE" id="PS50888"/>
    </source>
</evidence>
<dbReference type="GeneID" id="116214611"/>
<dbReference type="GO" id="GO:0003700">
    <property type="term" value="F:DNA-binding transcription factor activity"/>
    <property type="evidence" value="ECO:0007669"/>
    <property type="project" value="TreeGrafter"/>
</dbReference>
<sequence>MESNSSNPIGMDVHSNGQLPNNCFFNPSWENSISMDQTDPFESALSSIVSSPVASTMGPGEGDHGMIKELIGRLGVICNSGEISPQSYFEHRSSNNSTNTSAYTTPLNSPPKLSLSMMDHQIRGNFWMPGTQFHPHSQQSFVPFSTDPGFAERAARSSCFGVRNFAGGLQLNGSQRQAVTAKKEKVLSRDGNSGFGDAGDSREGSSLSEQIPGVEMNNMRAQNDANARKRKSAQRGKPKDSTLPPKDSEVAGENNQPSPKKIKSGEAAENGSGKECDENADKVSQGDKNQKLGKDSKSKQPEPPKDYIHVRARRGQATDSHSLAERVRREKISQRMKVLQDLVPGCNKVTGKAVMLDEIINYVQSLQCQVEFLSMKLATLNPRMDFNVEAFLSKDIFQSRGLLAHSDFPLDSSSAPTFHYGFQPSHGMISAMSEPEVQYPENPLNAVIHRNRSNHLPPIDGFPEASSQVIKKSSSELMSAMWEDDLQSVVQMGIAQNHQPLSFHGSAEPNHPQMKVKS</sequence>
<evidence type="ECO:0000313" key="8">
    <source>
        <dbReference type="Proteomes" id="UP000515151"/>
    </source>
</evidence>
<dbReference type="OrthoDB" id="775589at2759"/>
<evidence type="ECO:0000256" key="3">
    <source>
        <dbReference type="ARBA" id="ARBA00023125"/>
    </source>
</evidence>
<dbReference type="Pfam" id="PF00010">
    <property type="entry name" value="HLH"/>
    <property type="match status" value="1"/>
</dbReference>
<dbReference type="InterPro" id="IPR024097">
    <property type="entry name" value="bHLH_ZIP_TF"/>
</dbReference>
<dbReference type="PANTHER" id="PTHR12565">
    <property type="entry name" value="STEROL REGULATORY ELEMENT-BINDING PROTEIN"/>
    <property type="match status" value="1"/>
</dbReference>
<keyword evidence="2" id="KW-0805">Transcription regulation</keyword>
<feature type="compositionally biased region" description="Basic and acidic residues" evidence="6">
    <location>
        <begin position="272"/>
        <end position="309"/>
    </location>
</feature>
<organism evidence="8 9">
    <name type="scientific">Punica granatum</name>
    <name type="common">Pomegranate</name>
    <dbReference type="NCBI Taxonomy" id="22663"/>
    <lineage>
        <taxon>Eukaryota</taxon>
        <taxon>Viridiplantae</taxon>
        <taxon>Streptophyta</taxon>
        <taxon>Embryophyta</taxon>
        <taxon>Tracheophyta</taxon>
        <taxon>Spermatophyta</taxon>
        <taxon>Magnoliopsida</taxon>
        <taxon>eudicotyledons</taxon>
        <taxon>Gunneridae</taxon>
        <taxon>Pentapetalae</taxon>
        <taxon>rosids</taxon>
        <taxon>malvids</taxon>
        <taxon>Myrtales</taxon>
        <taxon>Lythraceae</taxon>
        <taxon>Punica</taxon>
    </lineage>
</organism>
<dbReference type="CDD" id="cd18919">
    <property type="entry name" value="bHLH_AtBPE_like"/>
    <property type="match status" value="1"/>
</dbReference>
<dbReference type="RefSeq" id="XP_031405856.1">
    <property type="nucleotide sequence ID" value="XM_031549996.1"/>
</dbReference>
<dbReference type="GO" id="GO:0003677">
    <property type="term" value="F:DNA binding"/>
    <property type="evidence" value="ECO:0007669"/>
    <property type="project" value="UniProtKB-KW"/>
</dbReference>
<dbReference type="GO" id="GO:0046983">
    <property type="term" value="F:protein dimerization activity"/>
    <property type="evidence" value="ECO:0007669"/>
    <property type="project" value="InterPro"/>
</dbReference>
<reference evidence="9 10" key="2">
    <citation type="submission" date="2025-04" db="UniProtKB">
        <authorList>
            <consortium name="RefSeq"/>
        </authorList>
    </citation>
    <scope>IDENTIFICATION</scope>
    <source>
        <tissue evidence="9 10">Leaf</tissue>
    </source>
</reference>
<evidence type="ECO:0000256" key="6">
    <source>
        <dbReference type="SAM" id="MobiDB-lite"/>
    </source>
</evidence>
<dbReference type="PROSITE" id="PS50888">
    <property type="entry name" value="BHLH"/>
    <property type="match status" value="1"/>
</dbReference>
<gene>
    <name evidence="9 10" type="primary">LOC116214611</name>
</gene>
<evidence type="ECO:0000256" key="2">
    <source>
        <dbReference type="ARBA" id="ARBA00023015"/>
    </source>
</evidence>
<evidence type="ECO:0000256" key="1">
    <source>
        <dbReference type="ARBA" id="ARBA00004123"/>
    </source>
</evidence>
<protein>
    <submittedName>
        <fullName evidence="9 10">Transcription factor bHLH62-like isoform X1</fullName>
    </submittedName>
</protein>
<dbReference type="SUPFAM" id="SSF47459">
    <property type="entry name" value="HLH, helix-loop-helix DNA-binding domain"/>
    <property type="match status" value="1"/>
</dbReference>
<keyword evidence="3" id="KW-0238">DNA-binding</keyword>
<reference evidence="8" key="1">
    <citation type="journal article" date="2020" name="Plant Biotechnol. J.">
        <title>The pomegranate (Punica granatum L.) draft genome dissects genetic divergence between soft- and hard-seeded cultivars.</title>
        <authorList>
            <person name="Luo X."/>
            <person name="Li H."/>
            <person name="Wu Z."/>
            <person name="Yao W."/>
            <person name="Zhao P."/>
            <person name="Cao D."/>
            <person name="Yu H."/>
            <person name="Li K."/>
            <person name="Poudel K."/>
            <person name="Zhao D."/>
            <person name="Zhang F."/>
            <person name="Xia X."/>
            <person name="Chen L."/>
            <person name="Wang Q."/>
            <person name="Jing D."/>
            <person name="Cao S."/>
        </authorList>
    </citation>
    <scope>NUCLEOTIDE SEQUENCE [LARGE SCALE GENOMIC DNA]</scope>
</reference>
<evidence type="ECO:0000256" key="5">
    <source>
        <dbReference type="ARBA" id="ARBA00023242"/>
    </source>
</evidence>
<dbReference type="PANTHER" id="PTHR12565:SF184">
    <property type="entry name" value="BHLH TRANSCRIPTION FACTOR"/>
    <property type="match status" value="1"/>
</dbReference>
<proteinExistence type="predicted"/>
<evidence type="ECO:0000313" key="10">
    <source>
        <dbReference type="RefSeq" id="XP_031405856.1"/>
    </source>
</evidence>
<keyword evidence="8" id="KW-1185">Reference proteome</keyword>
<dbReference type="SMART" id="SM00353">
    <property type="entry name" value="HLH"/>
    <property type="match status" value="1"/>
</dbReference>
<keyword evidence="4" id="KW-0804">Transcription</keyword>
<evidence type="ECO:0000256" key="4">
    <source>
        <dbReference type="ARBA" id="ARBA00023163"/>
    </source>
</evidence>
<dbReference type="Proteomes" id="UP000515151">
    <property type="component" value="Chromosome 7"/>
</dbReference>